<evidence type="ECO:0000259" key="6">
    <source>
        <dbReference type="Pfam" id="PF07291"/>
    </source>
</evidence>
<proteinExistence type="predicted"/>
<protein>
    <submittedName>
        <fullName evidence="7">DoxX family protein</fullName>
    </submittedName>
</protein>
<dbReference type="AlphaFoldDB" id="A0A2S0HXF3"/>
<dbReference type="OrthoDB" id="648842at2"/>
<feature type="transmembrane region" description="Helical" evidence="5">
    <location>
        <begin position="51"/>
        <end position="73"/>
    </location>
</feature>
<feature type="transmembrane region" description="Helical" evidence="5">
    <location>
        <begin position="80"/>
        <end position="100"/>
    </location>
</feature>
<keyword evidence="4 5" id="KW-0472">Membrane</keyword>
<dbReference type="GO" id="GO:0016020">
    <property type="term" value="C:membrane"/>
    <property type="evidence" value="ECO:0007669"/>
    <property type="project" value="UniProtKB-SubCell"/>
</dbReference>
<keyword evidence="2 5" id="KW-0812">Transmembrane</keyword>
<dbReference type="KEGG" id="aue:C5O00_09190"/>
<sequence length="571" mass="64764">MKIVVGISRVFVGVLFIISGLIKLNDPVGFSFKLQDYFAPEVLNLEFLTPYALVIAIFVVIYEVLLGVMLLVGYARRFTLWSLLLMIVFFTFLTFYSAVTGKVTDCGCFGDALKLTPWESFYKDVVLLVLILILFFGRKYIQPFFSRNIRSITVFASLVVCLGITYHVLMHLPIIDFRPYKIGANISEGMTIPEDAPKPIFEYAWKFQVNGEEKVIVTNGDYPQQDGEFIGVETTEIQAGYEPPIHDFSMERGGEDHTTTFLNMENLIVVIAYNLSVSEMDGFNKIKTVTDDALAKGYRVIGLSASSEEDTEALASDYKLNFKFYFCDMTTLKTIVRSNPGILELQKGTIKQKLHWNDASELKLRNLPETSVQPDPVLKKSLDSIAVLDQRYRKLMYLETEEEREKAALEAGFEEADYSIGSLWAKQAAIDSLNMNYITGIFDTRGYPGTSMVGDANTAAWYVLQHNPKHIEKYLPMIKEAGQKGEIPFRLVAMMEDRYLMGKGEPQIYGTQGMTYDDERGDLIWPIADPEGVNERRKEAGFETTIEAYAKNLFGEDFEYKVLTMEDVNKD</sequence>
<accession>A0A2S0HXF3</accession>
<dbReference type="GO" id="GO:0030416">
    <property type="term" value="P:methylamine metabolic process"/>
    <property type="evidence" value="ECO:0007669"/>
    <property type="project" value="InterPro"/>
</dbReference>
<feature type="transmembrane region" description="Helical" evidence="5">
    <location>
        <begin position="7"/>
        <end position="24"/>
    </location>
</feature>
<feature type="domain" description="Methylamine utilisation protein MauE" evidence="6">
    <location>
        <begin position="1"/>
        <end position="136"/>
    </location>
</feature>
<evidence type="ECO:0000256" key="1">
    <source>
        <dbReference type="ARBA" id="ARBA00004141"/>
    </source>
</evidence>
<evidence type="ECO:0000256" key="4">
    <source>
        <dbReference type="ARBA" id="ARBA00023136"/>
    </source>
</evidence>
<organism evidence="7 8">
    <name type="scientific">Pukyongia salina</name>
    <dbReference type="NCBI Taxonomy" id="2094025"/>
    <lineage>
        <taxon>Bacteria</taxon>
        <taxon>Pseudomonadati</taxon>
        <taxon>Bacteroidota</taxon>
        <taxon>Flavobacteriia</taxon>
        <taxon>Flavobacteriales</taxon>
        <taxon>Flavobacteriaceae</taxon>
        <taxon>Pukyongia</taxon>
    </lineage>
</organism>
<name>A0A2S0HXF3_9FLAO</name>
<dbReference type="Proteomes" id="UP000238442">
    <property type="component" value="Chromosome"/>
</dbReference>
<keyword evidence="3 5" id="KW-1133">Transmembrane helix</keyword>
<dbReference type="EMBL" id="CP027062">
    <property type="protein sequence ID" value="AVI51339.1"/>
    <property type="molecule type" value="Genomic_DNA"/>
</dbReference>
<dbReference type="Pfam" id="PF20329">
    <property type="entry name" value="DUF6624"/>
    <property type="match status" value="1"/>
</dbReference>
<dbReference type="NCBIfam" id="NF045576">
    <property type="entry name" value="BT_3928_fam"/>
    <property type="match status" value="1"/>
</dbReference>
<dbReference type="Pfam" id="PF07291">
    <property type="entry name" value="MauE"/>
    <property type="match status" value="1"/>
</dbReference>
<evidence type="ECO:0000256" key="3">
    <source>
        <dbReference type="ARBA" id="ARBA00022989"/>
    </source>
</evidence>
<keyword evidence="8" id="KW-1185">Reference proteome</keyword>
<comment type="subcellular location">
    <subcellularLocation>
        <location evidence="1">Membrane</location>
        <topology evidence="1">Multi-pass membrane protein</topology>
    </subcellularLocation>
</comment>
<dbReference type="RefSeq" id="WP_105216580.1">
    <property type="nucleotide sequence ID" value="NZ_CP027062.1"/>
</dbReference>
<feature type="transmembrane region" description="Helical" evidence="5">
    <location>
        <begin position="120"/>
        <end position="137"/>
    </location>
</feature>
<gene>
    <name evidence="7" type="ORF">C5O00_09190</name>
</gene>
<dbReference type="InterPro" id="IPR046732">
    <property type="entry name" value="DUF6624"/>
</dbReference>
<evidence type="ECO:0000313" key="7">
    <source>
        <dbReference type="EMBL" id="AVI51339.1"/>
    </source>
</evidence>
<evidence type="ECO:0000256" key="2">
    <source>
        <dbReference type="ARBA" id="ARBA00022692"/>
    </source>
</evidence>
<dbReference type="InterPro" id="IPR009908">
    <property type="entry name" value="Methylamine_util_MauE"/>
</dbReference>
<feature type="transmembrane region" description="Helical" evidence="5">
    <location>
        <begin position="149"/>
        <end position="169"/>
    </location>
</feature>
<reference evidence="7 8" key="1">
    <citation type="submission" date="2018-02" db="EMBL/GenBank/DDBJ databases">
        <title>Genomic analysis of the strain RR4-38 isolated from a seawater recirculating aquaculture system.</title>
        <authorList>
            <person name="Kim Y.-S."/>
            <person name="Jang Y.H."/>
            <person name="Kim K.-H."/>
        </authorList>
    </citation>
    <scope>NUCLEOTIDE SEQUENCE [LARGE SCALE GENOMIC DNA]</scope>
    <source>
        <strain evidence="7 8">RR4-38</strain>
    </source>
</reference>
<evidence type="ECO:0000313" key="8">
    <source>
        <dbReference type="Proteomes" id="UP000238442"/>
    </source>
</evidence>
<evidence type="ECO:0000256" key="5">
    <source>
        <dbReference type="SAM" id="Phobius"/>
    </source>
</evidence>